<dbReference type="SMART" id="SM00422">
    <property type="entry name" value="HTH_MERR"/>
    <property type="match status" value="1"/>
</dbReference>
<sequence length="140" mass="15946">MNTYTGKQITELLNNEGADLNLRTVRYYTQIEIVPPLVLVGNKRVYTDQHVHYFRAVLTLSKAGESLASIQKTLCSMSDEEVKNIGAQLPLYQSKQIQNQEMHQVNEDVFVAMNRNLSADVRQKVIESVTQILKDHSSHD</sequence>
<reference evidence="2 5" key="2">
    <citation type="submission" date="2023-02" db="EMBL/GenBank/DDBJ databases">
        <authorList>
            <person name="Olszewska D."/>
        </authorList>
    </citation>
    <scope>NUCLEOTIDE SEQUENCE [LARGE SCALE GENOMIC DNA]</scope>
    <source>
        <strain evidence="2 5">FDU301</strain>
    </source>
</reference>
<comment type="caution">
    <text evidence="3">The sequence shown here is derived from an EMBL/GenBank/DDBJ whole genome shotgun (WGS) entry which is preliminary data.</text>
</comment>
<dbReference type="Proteomes" id="UP001213771">
    <property type="component" value="Unassembled WGS sequence"/>
</dbReference>
<dbReference type="InterPro" id="IPR000551">
    <property type="entry name" value="MerR-type_HTH_dom"/>
</dbReference>
<dbReference type="Pfam" id="PF13411">
    <property type="entry name" value="MerR_1"/>
    <property type="match status" value="1"/>
</dbReference>
<evidence type="ECO:0000313" key="5">
    <source>
        <dbReference type="Proteomes" id="UP001213771"/>
    </source>
</evidence>
<gene>
    <name evidence="3" type="ORF">CN497_02885</name>
    <name evidence="2" type="ORF">PVE99_25205</name>
</gene>
<dbReference type="EMBL" id="JARAOX010000219">
    <property type="protein sequence ID" value="MDD9785663.1"/>
    <property type="molecule type" value="Genomic_DNA"/>
</dbReference>
<name>A0A2A8SYZ4_PRIMG</name>
<feature type="domain" description="HTH merR-type" evidence="1">
    <location>
        <begin position="16"/>
        <end position="76"/>
    </location>
</feature>
<organism evidence="3 4">
    <name type="scientific">Priestia megaterium</name>
    <name type="common">Bacillus megaterium</name>
    <dbReference type="NCBI Taxonomy" id="1404"/>
    <lineage>
        <taxon>Bacteria</taxon>
        <taxon>Bacillati</taxon>
        <taxon>Bacillota</taxon>
        <taxon>Bacilli</taxon>
        <taxon>Bacillales</taxon>
        <taxon>Bacillaceae</taxon>
        <taxon>Priestia</taxon>
    </lineage>
</organism>
<dbReference type="SUPFAM" id="SSF46955">
    <property type="entry name" value="Putative DNA-binding domain"/>
    <property type="match status" value="1"/>
</dbReference>
<dbReference type="InterPro" id="IPR009061">
    <property type="entry name" value="DNA-bd_dom_put_sf"/>
</dbReference>
<dbReference type="RefSeq" id="WP_013057769.1">
    <property type="nucleotide sequence ID" value="NZ_CATKPS010000011.1"/>
</dbReference>
<proteinExistence type="predicted"/>
<reference evidence="3 4" key="1">
    <citation type="submission" date="2017-09" db="EMBL/GenBank/DDBJ databases">
        <title>Large-scale bioinformatics analysis of Bacillus genomes uncovers conserved roles of natural products in bacterial physiology.</title>
        <authorList>
            <consortium name="Agbiome Team Llc"/>
            <person name="Bleich R.M."/>
            <person name="Kirk G.J."/>
            <person name="Santa Maria K.C."/>
            <person name="Allen S.E."/>
            <person name="Farag S."/>
            <person name="Shank E.A."/>
            <person name="Bowers A."/>
        </authorList>
    </citation>
    <scope>NUCLEOTIDE SEQUENCE [LARGE SCALE GENOMIC DNA]</scope>
    <source>
        <strain evidence="3 4">AFS003013</strain>
    </source>
</reference>
<dbReference type="EMBL" id="NTYW01000004">
    <property type="protein sequence ID" value="PES41737.1"/>
    <property type="molecule type" value="Genomic_DNA"/>
</dbReference>
<evidence type="ECO:0000313" key="3">
    <source>
        <dbReference type="EMBL" id="PES41737.1"/>
    </source>
</evidence>
<accession>A0A2A8SYZ4</accession>
<evidence type="ECO:0000259" key="1">
    <source>
        <dbReference type="PROSITE" id="PS50937"/>
    </source>
</evidence>
<evidence type="ECO:0000313" key="4">
    <source>
        <dbReference type="Proteomes" id="UP000220341"/>
    </source>
</evidence>
<dbReference type="PROSITE" id="PS50937">
    <property type="entry name" value="HTH_MERR_2"/>
    <property type="match status" value="1"/>
</dbReference>
<dbReference type="Proteomes" id="UP000220341">
    <property type="component" value="Unassembled WGS sequence"/>
</dbReference>
<dbReference type="AlphaFoldDB" id="A0A2A8SYZ4"/>
<dbReference type="Gene3D" id="1.10.1660.10">
    <property type="match status" value="1"/>
</dbReference>
<protein>
    <submittedName>
        <fullName evidence="3">MerR family transcriptional regulator</fullName>
    </submittedName>
</protein>
<dbReference type="GO" id="GO:0006355">
    <property type="term" value="P:regulation of DNA-templated transcription"/>
    <property type="evidence" value="ECO:0007669"/>
    <property type="project" value="InterPro"/>
</dbReference>
<dbReference type="CDD" id="cd00592">
    <property type="entry name" value="HTH_MerR-like"/>
    <property type="match status" value="1"/>
</dbReference>
<evidence type="ECO:0000313" key="2">
    <source>
        <dbReference type="EMBL" id="MDD9785663.1"/>
    </source>
</evidence>
<dbReference type="GO" id="GO:0003677">
    <property type="term" value="F:DNA binding"/>
    <property type="evidence" value="ECO:0007669"/>
    <property type="project" value="InterPro"/>
</dbReference>